<feature type="compositionally biased region" description="Basic and acidic residues" evidence="1">
    <location>
        <begin position="50"/>
        <end position="68"/>
    </location>
</feature>
<dbReference type="STRING" id="3827.A0A1S3EI22"/>
<dbReference type="PANTHER" id="PTHR36055">
    <property type="entry name" value="C2H2-LIKE ZINC FINGER PROTEIN"/>
    <property type="match status" value="1"/>
</dbReference>
<accession>A0A1S3EI22</accession>
<evidence type="ECO:0000313" key="3">
    <source>
        <dbReference type="RefSeq" id="XP_012575480.1"/>
    </source>
</evidence>
<dbReference type="OrthoDB" id="191139at2759"/>
<feature type="compositionally biased region" description="Polar residues" evidence="1">
    <location>
        <begin position="69"/>
        <end position="81"/>
    </location>
</feature>
<protein>
    <submittedName>
        <fullName evidence="3">Uncharacterized protein LOC105853028</fullName>
    </submittedName>
</protein>
<feature type="region of interest" description="Disordered" evidence="1">
    <location>
        <begin position="405"/>
        <end position="428"/>
    </location>
</feature>
<sequence length="428" mass="47815">MLMEHKVKAWLADMDAEALRCQKQLVEEEEAAQKRQAEILKRKRQKKLRQKEQKAREERHRHEVETKGNVDSTGKTSSPVETSLDTYDIEAQNPEEFASNTPYVPLHCPETNEGKDGDPQSGYDFGADQNIEGQPEGGLQPCIAVARWKKLPNSQHAIANDLHTNKNPPISSPQVVQKYRTRDDQRADAIVNTGKAWDERSKLEIDRMVLKTVVKTEPHSVQNHELLIGSISVNFVNCNKSEGNVDKQNSSQDKPKKLDLLKSGKNQSTAKPSTPVCRFDTKVPFPVQSGAKEVDAVNRNEDSQNLSKLCSDGSDIGFENKMSNLEGSVDPGRFKFSSQSAKAFLAQRWKEAISSDHVKLVVSLDYEPSLDNEPFGSLEIQDLKEVACQSSSDVDRCSNIRAKSENKLLSTSKASKSKRRGKSRKGTN</sequence>
<dbReference type="PANTHER" id="PTHR36055:SF4">
    <property type="entry name" value="ZINC FINGER PROTEIN, PUTATIVE-RELATED"/>
    <property type="match status" value="1"/>
</dbReference>
<dbReference type="AlphaFoldDB" id="A0A1S3EI22"/>
<feature type="compositionally biased region" description="Basic and acidic residues" evidence="1">
    <location>
        <begin position="31"/>
        <end position="40"/>
    </location>
</feature>
<keyword evidence="2" id="KW-1185">Reference proteome</keyword>
<dbReference type="RefSeq" id="XP_012575480.1">
    <property type="nucleotide sequence ID" value="XM_012720026.1"/>
</dbReference>
<dbReference type="Proteomes" id="UP000087171">
    <property type="component" value="Unplaced"/>
</dbReference>
<feature type="compositionally biased region" description="Polar residues" evidence="1">
    <location>
        <begin position="242"/>
        <end position="252"/>
    </location>
</feature>
<proteinExistence type="predicted"/>
<reference evidence="3" key="1">
    <citation type="submission" date="2025-08" db="UniProtKB">
        <authorList>
            <consortium name="RefSeq"/>
        </authorList>
    </citation>
    <scope>IDENTIFICATION</scope>
    <source>
        <tissue evidence="3">Etiolated seedlings</tissue>
    </source>
</reference>
<evidence type="ECO:0000256" key="1">
    <source>
        <dbReference type="SAM" id="MobiDB-lite"/>
    </source>
</evidence>
<feature type="region of interest" description="Disordered" evidence="1">
    <location>
        <begin position="28"/>
        <end position="81"/>
    </location>
</feature>
<feature type="region of interest" description="Disordered" evidence="1">
    <location>
        <begin position="242"/>
        <end position="277"/>
    </location>
</feature>
<gene>
    <name evidence="3" type="primary">LOC105853028</name>
</gene>
<evidence type="ECO:0000313" key="2">
    <source>
        <dbReference type="Proteomes" id="UP000087171"/>
    </source>
</evidence>
<feature type="compositionally biased region" description="Basic residues" evidence="1">
    <location>
        <begin position="415"/>
        <end position="428"/>
    </location>
</feature>
<name>A0A1S3EI22_CICAR</name>
<organism evidence="2 3">
    <name type="scientific">Cicer arietinum</name>
    <name type="common">Chickpea</name>
    <name type="synonym">Garbanzo</name>
    <dbReference type="NCBI Taxonomy" id="3827"/>
    <lineage>
        <taxon>Eukaryota</taxon>
        <taxon>Viridiplantae</taxon>
        <taxon>Streptophyta</taxon>
        <taxon>Embryophyta</taxon>
        <taxon>Tracheophyta</taxon>
        <taxon>Spermatophyta</taxon>
        <taxon>Magnoliopsida</taxon>
        <taxon>eudicotyledons</taxon>
        <taxon>Gunneridae</taxon>
        <taxon>Pentapetalae</taxon>
        <taxon>rosids</taxon>
        <taxon>fabids</taxon>
        <taxon>Fabales</taxon>
        <taxon>Fabaceae</taxon>
        <taxon>Papilionoideae</taxon>
        <taxon>50 kb inversion clade</taxon>
        <taxon>NPAAA clade</taxon>
        <taxon>Hologalegina</taxon>
        <taxon>IRL clade</taxon>
        <taxon>Cicereae</taxon>
        <taxon>Cicer</taxon>
    </lineage>
</organism>
<feature type="compositionally biased region" description="Basic and acidic residues" evidence="1">
    <location>
        <begin position="253"/>
        <end position="262"/>
    </location>
</feature>